<keyword evidence="2" id="KW-1003">Cell membrane</keyword>
<feature type="transmembrane region" description="Helical" evidence="6">
    <location>
        <begin position="36"/>
        <end position="54"/>
    </location>
</feature>
<dbReference type="PANTHER" id="PTHR36506:SF1">
    <property type="entry name" value="PREFLAGELLIN PEPTIDASE"/>
    <property type="match status" value="1"/>
</dbReference>
<evidence type="ECO:0000256" key="5">
    <source>
        <dbReference type="ARBA" id="ARBA00023136"/>
    </source>
</evidence>
<dbReference type="Proteomes" id="UP001197214">
    <property type="component" value="Unassembled WGS sequence"/>
</dbReference>
<keyword evidence="4 6" id="KW-1133">Transmembrane helix</keyword>
<feature type="transmembrane region" description="Helical" evidence="6">
    <location>
        <begin position="61"/>
        <end position="80"/>
    </location>
</feature>
<dbReference type="Pfam" id="PF01478">
    <property type="entry name" value="Peptidase_A24"/>
    <property type="match status" value="1"/>
</dbReference>
<evidence type="ECO:0000256" key="6">
    <source>
        <dbReference type="SAM" id="Phobius"/>
    </source>
</evidence>
<keyword evidence="3 6" id="KW-0812">Transmembrane</keyword>
<dbReference type="EMBL" id="JAHWZX010000010">
    <property type="protein sequence ID" value="MBW4331495.1"/>
    <property type="molecule type" value="Genomic_DNA"/>
</dbReference>
<comment type="subcellular location">
    <subcellularLocation>
        <location evidence="1">Cell membrane</location>
        <topology evidence="1">Multi-pass membrane protein</topology>
    </subcellularLocation>
</comment>
<evidence type="ECO:0000256" key="1">
    <source>
        <dbReference type="ARBA" id="ARBA00004651"/>
    </source>
</evidence>
<reference evidence="8 9" key="1">
    <citation type="submission" date="2021-07" db="EMBL/GenBank/DDBJ databases">
        <title>Stakelama flava sp. nov., a novel endophytic bacterium isolated from branch of Kandelia candel.</title>
        <authorList>
            <person name="Tuo L."/>
        </authorList>
    </citation>
    <scope>NUCLEOTIDE SEQUENCE [LARGE SCALE GENOMIC DNA]</scope>
    <source>
        <strain evidence="8 9">CBK3Z-3</strain>
    </source>
</reference>
<evidence type="ECO:0000313" key="8">
    <source>
        <dbReference type="EMBL" id="MBW4331495.1"/>
    </source>
</evidence>
<evidence type="ECO:0000256" key="4">
    <source>
        <dbReference type="ARBA" id="ARBA00022989"/>
    </source>
</evidence>
<sequence>MGEIFVPALLTILVVLLVSAGIEDVRHREIANWKNAAIALLAPLWWVAIGLPLWPGMALQFALGLGVLLLFAIAFALGQMGGGDVKLLGALALWLPIQPLVSMLVLMSLLGGVLTLLLLADKHVRRSDAALEIPYGVAIVLAGLIVLREPILNQFG</sequence>
<dbReference type="InterPro" id="IPR000045">
    <property type="entry name" value="Prepilin_IV_endopep_pep"/>
</dbReference>
<keyword evidence="5 6" id="KW-0472">Membrane</keyword>
<evidence type="ECO:0000256" key="3">
    <source>
        <dbReference type="ARBA" id="ARBA00022692"/>
    </source>
</evidence>
<dbReference type="GO" id="GO:0004190">
    <property type="term" value="F:aspartic-type endopeptidase activity"/>
    <property type="evidence" value="ECO:0007669"/>
    <property type="project" value="UniProtKB-EC"/>
</dbReference>
<comment type="caution">
    <text evidence="8">The sequence shown here is derived from an EMBL/GenBank/DDBJ whole genome shotgun (WGS) entry which is preliminary data.</text>
</comment>
<organism evidence="8 9">
    <name type="scientific">Stakelama flava</name>
    <dbReference type="NCBI Taxonomy" id="2860338"/>
    <lineage>
        <taxon>Bacteria</taxon>
        <taxon>Pseudomonadati</taxon>
        <taxon>Pseudomonadota</taxon>
        <taxon>Alphaproteobacteria</taxon>
        <taxon>Sphingomonadales</taxon>
        <taxon>Sphingomonadaceae</taxon>
        <taxon>Stakelama</taxon>
    </lineage>
</organism>
<gene>
    <name evidence="8" type="ORF">KY084_11515</name>
</gene>
<feature type="domain" description="Prepilin type IV endopeptidase peptidase" evidence="7">
    <location>
        <begin position="12"/>
        <end position="116"/>
    </location>
</feature>
<accession>A0ABS6XMS5</accession>
<dbReference type="RefSeq" id="WP_219238621.1">
    <property type="nucleotide sequence ID" value="NZ_JAHWZX010000010.1"/>
</dbReference>
<feature type="transmembrane region" description="Helical" evidence="6">
    <location>
        <begin position="129"/>
        <end position="147"/>
    </location>
</feature>
<dbReference type="EC" id="3.4.23.43" evidence="8"/>
<evidence type="ECO:0000259" key="7">
    <source>
        <dbReference type="Pfam" id="PF01478"/>
    </source>
</evidence>
<dbReference type="InterPro" id="IPR052218">
    <property type="entry name" value="Preflagellin_Peptidase"/>
</dbReference>
<protein>
    <submittedName>
        <fullName evidence="8">Prepilin peptidase</fullName>
        <ecNumber evidence="8">3.4.23.43</ecNumber>
    </submittedName>
</protein>
<proteinExistence type="predicted"/>
<feature type="transmembrane region" description="Helical" evidence="6">
    <location>
        <begin position="100"/>
        <end position="120"/>
    </location>
</feature>
<keyword evidence="9" id="KW-1185">Reference proteome</keyword>
<keyword evidence="8" id="KW-0378">Hydrolase</keyword>
<evidence type="ECO:0000313" key="9">
    <source>
        <dbReference type="Proteomes" id="UP001197214"/>
    </source>
</evidence>
<evidence type="ECO:0000256" key="2">
    <source>
        <dbReference type="ARBA" id="ARBA00022475"/>
    </source>
</evidence>
<dbReference type="PANTHER" id="PTHR36506">
    <property type="entry name" value="PREFLAGELLIN PEPTIDASE"/>
    <property type="match status" value="1"/>
</dbReference>
<name>A0ABS6XMS5_9SPHN</name>